<keyword evidence="7" id="KW-1185">Reference proteome</keyword>
<dbReference type="Gene3D" id="3.30.160.60">
    <property type="entry name" value="Classic Zinc Finger"/>
    <property type="match status" value="1"/>
</dbReference>
<dbReference type="InterPro" id="IPR036236">
    <property type="entry name" value="Znf_C2H2_sf"/>
</dbReference>
<gene>
    <name evidence="6" type="ORF">FRX31_025974</name>
</gene>
<evidence type="ECO:0000313" key="7">
    <source>
        <dbReference type="Proteomes" id="UP000554482"/>
    </source>
</evidence>
<keyword evidence="3" id="KW-0862">Zinc</keyword>
<feature type="domain" description="C2H2-type" evidence="5">
    <location>
        <begin position="23"/>
        <end position="50"/>
    </location>
</feature>
<dbReference type="PROSITE" id="PS50157">
    <property type="entry name" value="ZINC_FINGER_C2H2_2"/>
    <property type="match status" value="1"/>
</dbReference>
<evidence type="ECO:0000256" key="1">
    <source>
        <dbReference type="ARBA" id="ARBA00022723"/>
    </source>
</evidence>
<dbReference type="Proteomes" id="UP000554482">
    <property type="component" value="Unassembled WGS sequence"/>
</dbReference>
<keyword evidence="1" id="KW-0479">Metal-binding</keyword>
<dbReference type="FunFam" id="3.30.160.60:FF:000446">
    <property type="entry name" value="Zinc finger protein"/>
    <property type="match status" value="1"/>
</dbReference>
<evidence type="ECO:0000256" key="2">
    <source>
        <dbReference type="ARBA" id="ARBA00022771"/>
    </source>
</evidence>
<dbReference type="SMART" id="SM00355">
    <property type="entry name" value="ZnF_C2H2"/>
    <property type="match status" value="1"/>
</dbReference>
<dbReference type="AlphaFoldDB" id="A0A7J6VK09"/>
<dbReference type="EMBL" id="JABWDY010032117">
    <property type="protein sequence ID" value="KAF5184440.1"/>
    <property type="molecule type" value="Genomic_DNA"/>
</dbReference>
<evidence type="ECO:0000259" key="5">
    <source>
        <dbReference type="PROSITE" id="PS50157"/>
    </source>
</evidence>
<dbReference type="InterPro" id="IPR013087">
    <property type="entry name" value="Znf_C2H2_type"/>
</dbReference>
<evidence type="ECO:0000313" key="6">
    <source>
        <dbReference type="EMBL" id="KAF5184440.1"/>
    </source>
</evidence>
<dbReference type="SUPFAM" id="SSF57667">
    <property type="entry name" value="beta-beta-alpha zinc fingers"/>
    <property type="match status" value="1"/>
</dbReference>
<comment type="caution">
    <text evidence="6">The sequence shown here is derived from an EMBL/GenBank/DDBJ whole genome shotgun (WGS) entry which is preliminary data.</text>
</comment>
<keyword evidence="2 4" id="KW-0863">Zinc-finger</keyword>
<sequence length="93" mass="10830">MENQIAEMEEVAVIEDQVPPNPYKCNVCKRSFEKLSGLENHQEKHDARKLPFVCDRLHVWFSGARWKKCGCMFKTDAVKSIHQIKPYVPPTEL</sequence>
<organism evidence="6 7">
    <name type="scientific">Thalictrum thalictroides</name>
    <name type="common">Rue-anemone</name>
    <name type="synonym">Anemone thalictroides</name>
    <dbReference type="NCBI Taxonomy" id="46969"/>
    <lineage>
        <taxon>Eukaryota</taxon>
        <taxon>Viridiplantae</taxon>
        <taxon>Streptophyta</taxon>
        <taxon>Embryophyta</taxon>
        <taxon>Tracheophyta</taxon>
        <taxon>Spermatophyta</taxon>
        <taxon>Magnoliopsida</taxon>
        <taxon>Ranunculales</taxon>
        <taxon>Ranunculaceae</taxon>
        <taxon>Thalictroideae</taxon>
        <taxon>Thalictrum</taxon>
    </lineage>
</organism>
<protein>
    <recommendedName>
        <fullName evidence="5">C2H2-type domain-containing protein</fullName>
    </recommendedName>
</protein>
<dbReference type="GO" id="GO:0008270">
    <property type="term" value="F:zinc ion binding"/>
    <property type="evidence" value="ECO:0007669"/>
    <property type="project" value="UniProtKB-KW"/>
</dbReference>
<dbReference type="OrthoDB" id="427030at2759"/>
<evidence type="ECO:0000256" key="3">
    <source>
        <dbReference type="ARBA" id="ARBA00022833"/>
    </source>
</evidence>
<dbReference type="PROSITE" id="PS00028">
    <property type="entry name" value="ZINC_FINGER_C2H2_1"/>
    <property type="match status" value="1"/>
</dbReference>
<reference evidence="6 7" key="1">
    <citation type="submission" date="2020-06" db="EMBL/GenBank/DDBJ databases">
        <title>Transcriptomic and genomic resources for Thalictrum thalictroides and T. hernandezii: Facilitating candidate gene discovery in an emerging model plant lineage.</title>
        <authorList>
            <person name="Arias T."/>
            <person name="Riano-Pachon D.M."/>
            <person name="Di Stilio V.S."/>
        </authorList>
    </citation>
    <scope>NUCLEOTIDE SEQUENCE [LARGE SCALE GENOMIC DNA]</scope>
    <source>
        <strain evidence="7">cv. WT478/WT964</strain>
        <tissue evidence="6">Leaves</tissue>
    </source>
</reference>
<accession>A0A7J6VK09</accession>
<proteinExistence type="predicted"/>
<name>A0A7J6VK09_THATH</name>
<evidence type="ECO:0000256" key="4">
    <source>
        <dbReference type="PROSITE-ProRule" id="PRU00042"/>
    </source>
</evidence>